<dbReference type="InParanoid" id="K4AHC2"/>
<feature type="region of interest" description="Disordered" evidence="1">
    <location>
        <begin position="1"/>
        <end position="20"/>
    </location>
</feature>
<protein>
    <submittedName>
        <fullName evidence="2">Uncharacterized protein</fullName>
    </submittedName>
</protein>
<keyword evidence="3" id="KW-1185">Reference proteome</keyword>
<reference evidence="2" key="2">
    <citation type="submission" date="2018-08" db="UniProtKB">
        <authorList>
            <consortium name="EnsemblPlants"/>
        </authorList>
    </citation>
    <scope>IDENTIFICATION</scope>
    <source>
        <strain evidence="2">Yugu1</strain>
    </source>
</reference>
<dbReference type="Proteomes" id="UP000004995">
    <property type="component" value="Unassembled WGS sequence"/>
</dbReference>
<evidence type="ECO:0000313" key="3">
    <source>
        <dbReference type="Proteomes" id="UP000004995"/>
    </source>
</evidence>
<dbReference type="EMBL" id="AGNK02005865">
    <property type="status" value="NOT_ANNOTATED_CDS"/>
    <property type="molecule type" value="Genomic_DNA"/>
</dbReference>
<proteinExistence type="predicted"/>
<dbReference type="Gramene" id="KQK90012">
    <property type="protein sequence ID" value="KQK90012"/>
    <property type="gene ID" value="SETIT_038279mg"/>
</dbReference>
<feature type="compositionally biased region" description="Basic residues" evidence="1">
    <location>
        <begin position="9"/>
        <end position="20"/>
    </location>
</feature>
<accession>K4AHC2</accession>
<evidence type="ECO:0000256" key="1">
    <source>
        <dbReference type="SAM" id="MobiDB-lite"/>
    </source>
</evidence>
<evidence type="ECO:0000313" key="2">
    <source>
        <dbReference type="EnsemblPlants" id="KQK90012"/>
    </source>
</evidence>
<dbReference type="HOGENOM" id="CLU_2502224_0_0_1"/>
<dbReference type="AlphaFoldDB" id="K4AHC2"/>
<sequence>MPAAQLGCARRRPPSNSRRRRLLPTLFQCSRRRLYSTAAMLLLPTTMNQPLRCQRRPNCSLAGGNAVPRTLVMRSTKCRIESSAEG</sequence>
<dbReference type="EnsemblPlants" id="KQK90012">
    <property type="protein sequence ID" value="KQK90012"/>
    <property type="gene ID" value="SETIT_038279mg"/>
</dbReference>
<organism evidence="2 3">
    <name type="scientific">Setaria italica</name>
    <name type="common">Foxtail millet</name>
    <name type="synonym">Panicum italicum</name>
    <dbReference type="NCBI Taxonomy" id="4555"/>
    <lineage>
        <taxon>Eukaryota</taxon>
        <taxon>Viridiplantae</taxon>
        <taxon>Streptophyta</taxon>
        <taxon>Embryophyta</taxon>
        <taxon>Tracheophyta</taxon>
        <taxon>Spermatophyta</taxon>
        <taxon>Magnoliopsida</taxon>
        <taxon>Liliopsida</taxon>
        <taxon>Poales</taxon>
        <taxon>Poaceae</taxon>
        <taxon>PACMAD clade</taxon>
        <taxon>Panicoideae</taxon>
        <taxon>Panicodae</taxon>
        <taxon>Paniceae</taxon>
        <taxon>Cenchrinae</taxon>
        <taxon>Setaria</taxon>
    </lineage>
</organism>
<name>K4AHC2_SETIT</name>
<reference evidence="3" key="1">
    <citation type="journal article" date="2012" name="Nat. Biotechnol.">
        <title>Reference genome sequence of the model plant Setaria.</title>
        <authorList>
            <person name="Bennetzen J.L."/>
            <person name="Schmutz J."/>
            <person name="Wang H."/>
            <person name="Percifield R."/>
            <person name="Hawkins J."/>
            <person name="Pontaroli A.C."/>
            <person name="Estep M."/>
            <person name="Feng L."/>
            <person name="Vaughn J.N."/>
            <person name="Grimwood J."/>
            <person name="Jenkins J."/>
            <person name="Barry K."/>
            <person name="Lindquist E."/>
            <person name="Hellsten U."/>
            <person name="Deshpande S."/>
            <person name="Wang X."/>
            <person name="Wu X."/>
            <person name="Mitros T."/>
            <person name="Triplett J."/>
            <person name="Yang X."/>
            <person name="Ye C.Y."/>
            <person name="Mauro-Herrera M."/>
            <person name="Wang L."/>
            <person name="Li P."/>
            <person name="Sharma M."/>
            <person name="Sharma R."/>
            <person name="Ronald P.C."/>
            <person name="Panaud O."/>
            <person name="Kellogg E.A."/>
            <person name="Brutnell T.P."/>
            <person name="Doust A.N."/>
            <person name="Tuskan G.A."/>
            <person name="Rokhsar D."/>
            <person name="Devos K.M."/>
        </authorList>
    </citation>
    <scope>NUCLEOTIDE SEQUENCE [LARGE SCALE GENOMIC DNA]</scope>
    <source>
        <strain evidence="3">cv. Yugu1</strain>
    </source>
</reference>